<dbReference type="NCBIfam" id="NF046084">
    <property type="entry name" value="XrtY_assoc_Wzy"/>
    <property type="match status" value="1"/>
</dbReference>
<comment type="caution">
    <text evidence="2">The sequence shown here is derived from an EMBL/GenBank/DDBJ whole genome shotgun (WGS) entry which is preliminary data.</text>
</comment>
<keyword evidence="3" id="KW-1185">Reference proteome</keyword>
<evidence type="ECO:0000313" key="3">
    <source>
        <dbReference type="Proteomes" id="UP000284120"/>
    </source>
</evidence>
<organism evidence="2 3">
    <name type="scientific">Pedobacter chitinilyticus</name>
    <dbReference type="NCBI Taxonomy" id="2233776"/>
    <lineage>
        <taxon>Bacteria</taxon>
        <taxon>Pseudomonadati</taxon>
        <taxon>Bacteroidota</taxon>
        <taxon>Sphingobacteriia</taxon>
        <taxon>Sphingobacteriales</taxon>
        <taxon>Sphingobacteriaceae</taxon>
        <taxon>Pedobacter</taxon>
    </lineage>
</organism>
<evidence type="ECO:0000313" key="2">
    <source>
        <dbReference type="EMBL" id="RWU08613.1"/>
    </source>
</evidence>
<feature type="transmembrane region" description="Helical" evidence="1">
    <location>
        <begin position="226"/>
        <end position="242"/>
    </location>
</feature>
<reference evidence="2 3" key="1">
    <citation type="submission" date="2018-06" db="EMBL/GenBank/DDBJ databases">
        <title>Pedobacter endophyticus sp. nov., an endophytic bacterium isolated from a leaf of Triticum aestivum.</title>
        <authorList>
            <person name="Zhang L."/>
        </authorList>
    </citation>
    <scope>NUCLEOTIDE SEQUENCE [LARGE SCALE GENOMIC DNA]</scope>
    <source>
        <strain evidence="2 3">CM134L-2</strain>
    </source>
</reference>
<dbReference type="AlphaFoldDB" id="A0A443YXC2"/>
<dbReference type="RefSeq" id="WP_113647128.1">
    <property type="nucleotide sequence ID" value="NZ_QMHN01000002.1"/>
</dbReference>
<feature type="transmembrane region" description="Helical" evidence="1">
    <location>
        <begin position="152"/>
        <end position="170"/>
    </location>
</feature>
<feature type="transmembrane region" description="Helical" evidence="1">
    <location>
        <begin position="7"/>
        <end position="22"/>
    </location>
</feature>
<feature type="transmembrane region" description="Helical" evidence="1">
    <location>
        <begin position="65"/>
        <end position="85"/>
    </location>
</feature>
<keyword evidence="1" id="KW-0812">Transmembrane</keyword>
<evidence type="ECO:0000256" key="1">
    <source>
        <dbReference type="SAM" id="Phobius"/>
    </source>
</evidence>
<proteinExistence type="predicted"/>
<feature type="transmembrane region" description="Helical" evidence="1">
    <location>
        <begin position="442"/>
        <end position="461"/>
    </location>
</feature>
<accession>A0A443YXC2</accession>
<feature type="transmembrane region" description="Helical" evidence="1">
    <location>
        <begin position="249"/>
        <end position="268"/>
    </location>
</feature>
<keyword evidence="1" id="KW-1133">Transmembrane helix</keyword>
<dbReference type="OrthoDB" id="735382at2"/>
<feature type="transmembrane region" description="Helical" evidence="1">
    <location>
        <begin position="28"/>
        <end position="45"/>
    </location>
</feature>
<name>A0A443YXC2_9SPHI</name>
<keyword evidence="1" id="KW-0472">Membrane</keyword>
<sequence>MQQTKGFFIPAFLVFFLSLSLYDLPALSYLVAWLGSFYIFYLTWLSPFKIIKKDLPLIQQIMRPIFLLQLIFAGFMCCTSIFYFLDHLGYEYFEKVSSTNFVTSEQTYLIAKCQRLSFLGHIAIVWGILIVQQRKQNRQYYSFAAKKKTDTIWLKIGFISYISAIMFQSFSGMFQFSIYLNNIAIFCASLTLLKGLRNKNGLLITYGAIMFGFNFVNATLTGYKEHILVNVIILFALLFPYYKRTIAFFTLPTVYILLYILPTYASVIRLQSWSGEKSAQEARSEAFETILQDENEEEIVETNWGFLTTRFSEISMFTGFASHVPERKDYYGFQILEDSFIALLPRIFYPNKPITEVVAMERVYEAGLINREAKVSAKTRPIVDGYLSFGYVGAFFFLFILGVLAQLLNDTAERWFGGYEFGCIVMFNGCFQALWRGNNFEFMLNNIVYGFITMWIVFLVLRKMNILVPKR</sequence>
<gene>
    <name evidence="2" type="ORF">DPV69_09605</name>
</gene>
<protein>
    <recommendedName>
        <fullName evidence="4">Oligosaccharide repeat unit polymerase</fullName>
    </recommendedName>
</protein>
<feature type="transmembrane region" description="Helical" evidence="1">
    <location>
        <begin position="109"/>
        <end position="131"/>
    </location>
</feature>
<feature type="transmembrane region" description="Helical" evidence="1">
    <location>
        <begin position="386"/>
        <end position="408"/>
    </location>
</feature>
<evidence type="ECO:0008006" key="4">
    <source>
        <dbReference type="Google" id="ProtNLM"/>
    </source>
</evidence>
<dbReference type="EMBL" id="SAYW01000002">
    <property type="protein sequence ID" value="RWU08613.1"/>
    <property type="molecule type" value="Genomic_DNA"/>
</dbReference>
<feature type="transmembrane region" description="Helical" evidence="1">
    <location>
        <begin position="200"/>
        <end position="220"/>
    </location>
</feature>
<dbReference type="Proteomes" id="UP000284120">
    <property type="component" value="Unassembled WGS sequence"/>
</dbReference>